<accession>A0ABX5X8H1</accession>
<evidence type="ECO:0000313" key="3">
    <source>
        <dbReference type="EMBL" id="QDP73888.1"/>
    </source>
</evidence>
<feature type="transmembrane region" description="Helical" evidence="2">
    <location>
        <begin position="63"/>
        <end position="83"/>
    </location>
</feature>
<feature type="transmembrane region" description="Helical" evidence="2">
    <location>
        <begin position="137"/>
        <end position="158"/>
    </location>
</feature>
<dbReference type="Proteomes" id="UP000319068">
    <property type="component" value="Chromosome"/>
</dbReference>
<gene>
    <name evidence="3" type="ORF">FOG94_00820</name>
</gene>
<organism evidence="3 4">
    <name type="scientific">Cellulosimicrobium cellulans</name>
    <name type="common">Arthrobacter luteus</name>
    <dbReference type="NCBI Taxonomy" id="1710"/>
    <lineage>
        <taxon>Bacteria</taxon>
        <taxon>Bacillati</taxon>
        <taxon>Actinomycetota</taxon>
        <taxon>Actinomycetes</taxon>
        <taxon>Micrococcales</taxon>
        <taxon>Promicromonosporaceae</taxon>
        <taxon>Cellulosimicrobium</taxon>
    </lineage>
</organism>
<feature type="transmembrane region" description="Helical" evidence="2">
    <location>
        <begin position="95"/>
        <end position="117"/>
    </location>
</feature>
<evidence type="ECO:0008006" key="5">
    <source>
        <dbReference type="Google" id="ProtNLM"/>
    </source>
</evidence>
<evidence type="ECO:0000313" key="4">
    <source>
        <dbReference type="Proteomes" id="UP000319068"/>
    </source>
</evidence>
<feature type="compositionally biased region" description="Basic and acidic residues" evidence="1">
    <location>
        <begin position="387"/>
        <end position="410"/>
    </location>
</feature>
<feature type="transmembrane region" description="Helical" evidence="2">
    <location>
        <begin position="242"/>
        <end position="260"/>
    </location>
</feature>
<evidence type="ECO:0000256" key="1">
    <source>
        <dbReference type="SAM" id="MobiDB-lite"/>
    </source>
</evidence>
<proteinExistence type="predicted"/>
<protein>
    <recommendedName>
        <fullName evidence="5">Integral membrane protein</fullName>
    </recommendedName>
</protein>
<feature type="transmembrane region" description="Helical" evidence="2">
    <location>
        <begin position="317"/>
        <end position="334"/>
    </location>
</feature>
<feature type="compositionally biased region" description="Basic and acidic residues" evidence="1">
    <location>
        <begin position="362"/>
        <end position="376"/>
    </location>
</feature>
<evidence type="ECO:0000256" key="2">
    <source>
        <dbReference type="SAM" id="Phobius"/>
    </source>
</evidence>
<dbReference type="EMBL" id="CP041694">
    <property type="protein sequence ID" value="QDP73888.1"/>
    <property type="molecule type" value="Genomic_DNA"/>
</dbReference>
<feature type="region of interest" description="Disordered" evidence="1">
    <location>
        <begin position="344"/>
        <end position="410"/>
    </location>
</feature>
<reference evidence="3 4" key="1">
    <citation type="submission" date="2019-07" db="EMBL/GenBank/DDBJ databases">
        <title>Complete Genome Sequence and Methylome Analysis of Arthrobacter luteus NEB113.</title>
        <authorList>
            <person name="Fomenkov A."/>
            <person name="Anton B.P."/>
            <person name="Vincze T."/>
            <person name="Roberts R.J."/>
        </authorList>
    </citation>
    <scope>NUCLEOTIDE SEQUENCE [LARGE SCALE GENOMIC DNA]</scope>
    <source>
        <strain evidence="3 4">NEB113</strain>
    </source>
</reference>
<keyword evidence="2" id="KW-0472">Membrane</keyword>
<dbReference type="RefSeq" id="WP_137280889.1">
    <property type="nucleotide sequence ID" value="NZ_BSTG01000002.1"/>
</dbReference>
<keyword evidence="2" id="KW-1133">Transmembrane helix</keyword>
<keyword evidence="2" id="KW-0812">Transmembrane</keyword>
<sequence length="410" mass="41171">MPSSRTVPAVVAAGTLTAVLWVVTGRVADWLAGAAHALPAGLVRTLLPHPTGVVTGGQQVSGSTVLTAALAGGLVALGTHLVLRRLPAGEGRWAAFLAVWGAAVLASALAATAAWFAGVTLAWRADTITRFVATALGGWWGFVNGPLVAVTVAVARALTDRHDDPAGTRHTRTPTRVRAWPAALAAGTATGVLWAAAGVGRTTLPGAADPQSPWGVARDVVLLPSARIAVDRAALLADPVHLLLPVGVGLAAGLLTALAARRLPPVEGRAALLLAVWLACAGGAALAAAVPVVASTLAAGGVLPDAGRTLPVLEAGLSWGMVCGVLVAPLAVVVHRHAGARPHAGSAVADEPWPAPVAPEQPAERVPEQPEARAAEEAGAPDAEQTGPRDADDAPGPDDARHLDEVTARS</sequence>
<name>A0ABX5X8H1_CELCE</name>
<keyword evidence="4" id="KW-1185">Reference proteome</keyword>
<feature type="transmembrane region" description="Helical" evidence="2">
    <location>
        <begin position="272"/>
        <end position="297"/>
    </location>
</feature>
<feature type="transmembrane region" description="Helical" evidence="2">
    <location>
        <begin position="179"/>
        <end position="197"/>
    </location>
</feature>